<evidence type="ECO:0008006" key="4">
    <source>
        <dbReference type="Google" id="ProtNLM"/>
    </source>
</evidence>
<feature type="signal peptide" evidence="1">
    <location>
        <begin position="1"/>
        <end position="35"/>
    </location>
</feature>
<organism evidence="2 3">
    <name type="scientific">Nissabacter archeti</name>
    <dbReference type="NCBI Taxonomy" id="1917880"/>
    <lineage>
        <taxon>Bacteria</taxon>
        <taxon>Pseudomonadati</taxon>
        <taxon>Pseudomonadota</taxon>
        <taxon>Gammaproteobacteria</taxon>
        <taxon>Enterobacterales</taxon>
        <taxon>Yersiniaceae</taxon>
        <taxon>Nissabacter</taxon>
    </lineage>
</organism>
<gene>
    <name evidence="2" type="ORF">JK232_01665</name>
</gene>
<evidence type="ECO:0000313" key="2">
    <source>
        <dbReference type="EMBL" id="MBS0967594.1"/>
    </source>
</evidence>
<accession>A0ABS5JCL4</accession>
<feature type="chain" id="PRO_5047330228" description="Secreted protein" evidence="1">
    <location>
        <begin position="36"/>
        <end position="268"/>
    </location>
</feature>
<comment type="caution">
    <text evidence="2">The sequence shown here is derived from an EMBL/GenBank/DDBJ whole genome shotgun (WGS) entry which is preliminary data.</text>
</comment>
<name>A0ABS5JCL4_9GAMM</name>
<keyword evidence="1" id="KW-0732">Signal</keyword>
<evidence type="ECO:0000313" key="3">
    <source>
        <dbReference type="Proteomes" id="UP000680634"/>
    </source>
</evidence>
<keyword evidence="3" id="KW-1185">Reference proteome</keyword>
<proteinExistence type="predicted"/>
<reference evidence="3" key="1">
    <citation type="submission" date="2023-07" db="EMBL/GenBank/DDBJ databases">
        <title>Genome-inferred correspondence between phylogeny and metabolic traits in the wild Drosophila gut microbiome.</title>
        <authorList>
            <person name="Bueno E."/>
            <person name="Blow F."/>
            <person name="Douglas A.E."/>
        </authorList>
    </citation>
    <scope>NUCLEOTIDE SEQUENCE [LARGE SCALE GENOMIC DNA]</scope>
    <source>
        <strain evidence="3">JGM97</strain>
    </source>
</reference>
<dbReference type="Proteomes" id="UP000680634">
    <property type="component" value="Unassembled WGS sequence"/>
</dbReference>
<evidence type="ECO:0000256" key="1">
    <source>
        <dbReference type="SAM" id="SignalP"/>
    </source>
</evidence>
<dbReference type="EMBL" id="JAERKB010000001">
    <property type="protein sequence ID" value="MBS0967594.1"/>
    <property type="molecule type" value="Genomic_DNA"/>
</dbReference>
<protein>
    <recommendedName>
        <fullName evidence="4">Secreted protein</fullName>
    </recommendedName>
</protein>
<sequence length="268" mass="30031">MKKNPDLPGHCRCLSFCLRTAALLFTLLAGFPASAATGQKMQLTVYNDGKSCPGGCDAHVVFKEEHNGTANAFLPTRPTPPYEDCIPGQPCRICFEQDARHCMDVMYRGNGPHSNKFDVTPKFIEKYCPISQNPPELNAYCQDLKQLARRYLSNVNCINNPQHEKCKAVIAEANRKQRDDLPAFERCIKMGEKKFNKEVNIEQQRTKKCAYALNIRKKNTSGKTWQILLPGACYAGSYVGRDGLDCCTGNPLTDSLYGIECSKFYPKP</sequence>
<dbReference type="RefSeq" id="WP_212588686.1">
    <property type="nucleotide sequence ID" value="NZ_JAERKB010000001.1"/>
</dbReference>